<gene>
    <name evidence="1" type="ORF">GOQ30_11385</name>
</gene>
<dbReference type="Proteomes" id="UP000431264">
    <property type="component" value="Unassembled WGS sequence"/>
</dbReference>
<comment type="caution">
    <text evidence="1">The sequence shown here is derived from an EMBL/GenBank/DDBJ whole genome shotgun (WGS) entry which is preliminary data.</text>
</comment>
<sequence>MSKALKSDKPLNAKINKNFFILVLENPKENDVKNTKITSANKLSEYLKDEELKIRLFEEVLGNGKYKTTRLIRNRLKIIFYSK</sequence>
<evidence type="ECO:0000313" key="1">
    <source>
        <dbReference type="EMBL" id="MVO09761.1"/>
    </source>
</evidence>
<reference evidence="2" key="1">
    <citation type="submission" date="2019-05" db="EMBL/GenBank/DDBJ databases">
        <title>Flavobacterium profundi sp. nov., isolated from a deep-sea seamount.</title>
        <authorList>
            <person name="Zhang D.-C."/>
        </authorList>
    </citation>
    <scope>NUCLEOTIDE SEQUENCE [LARGE SCALE GENOMIC DNA]</scope>
    <source>
        <strain evidence="2">TP390</strain>
    </source>
</reference>
<accession>A0A6I4IM56</accession>
<organism evidence="1 2">
    <name type="scientific">Flavobacterium profundi</name>
    <dbReference type="NCBI Taxonomy" id="1774945"/>
    <lineage>
        <taxon>Bacteria</taxon>
        <taxon>Pseudomonadati</taxon>
        <taxon>Bacteroidota</taxon>
        <taxon>Flavobacteriia</taxon>
        <taxon>Flavobacteriales</taxon>
        <taxon>Flavobacteriaceae</taxon>
        <taxon>Flavobacterium</taxon>
    </lineage>
</organism>
<keyword evidence="2" id="KW-1185">Reference proteome</keyword>
<protein>
    <submittedName>
        <fullName evidence="1">Uncharacterized protein</fullName>
    </submittedName>
</protein>
<name>A0A6I4IM56_9FLAO</name>
<dbReference type="OrthoDB" id="1365818at2"/>
<proteinExistence type="predicted"/>
<evidence type="ECO:0000313" key="2">
    <source>
        <dbReference type="Proteomes" id="UP000431264"/>
    </source>
</evidence>
<dbReference type="RefSeq" id="WP_140998140.1">
    <property type="nucleotide sequence ID" value="NZ_VDCZ01000008.1"/>
</dbReference>
<dbReference type="EMBL" id="WQLW01000008">
    <property type="protein sequence ID" value="MVO09761.1"/>
    <property type="molecule type" value="Genomic_DNA"/>
</dbReference>
<dbReference type="AlphaFoldDB" id="A0A6I4IM56"/>